<feature type="region of interest" description="Disordered" evidence="5">
    <location>
        <begin position="1"/>
        <end position="51"/>
    </location>
</feature>
<keyword evidence="3" id="KW-0804">Transcription</keyword>
<keyword evidence="2" id="KW-0805">Transcription regulation</keyword>
<evidence type="ECO:0000259" key="6">
    <source>
        <dbReference type="Pfam" id="PF10497"/>
    </source>
</evidence>
<dbReference type="EMBL" id="JANBPK010001477">
    <property type="protein sequence ID" value="KAJ2922753.1"/>
    <property type="molecule type" value="Genomic_DNA"/>
</dbReference>
<keyword evidence="4" id="KW-0539">Nucleus</keyword>
<name>A0A9W8IZD1_9AGAR</name>
<reference evidence="7" key="1">
    <citation type="submission" date="2022-06" db="EMBL/GenBank/DDBJ databases">
        <title>Genome Sequence of Candolleomyces eurysporus.</title>
        <authorList>
            <person name="Buettner E."/>
        </authorList>
    </citation>
    <scope>NUCLEOTIDE SEQUENCE</scope>
    <source>
        <strain evidence="7">VTCC 930004</strain>
    </source>
</reference>
<sequence>MLQSASASSASLKRKLSDRDSTSSTVDTAASSSKKAKSVSTGTPLKPSQTNSATLVFQSPSNACPEYPNGWTYCHQCCKKRDLSATIQCTWLEARTTGKSTVPKQRRCISKYCKPCLQNRYGEDLETWLSNRKWEEGHVENVGYTFAAETYATARAAESPRGWNPSGMSTRVVASAQADHLRRTMKKAPESAPVKKEKQTKDKSASAQPKKRVRKSKPKVLPSVKWTHIASALSQSEVEERMNIREFVLRFNELSDCGLSKPHLEELEQINGKYNGQDGHDPTSWVSDACAKSVILMLLENRHADIAKTSEVAVKNMRNIGFSLSKVYSTLLEWQESVIETTETSSSSDDVSNDSFSIAEPLPPSEHFFAQARRSTRTMTSTLPNSVAIHSSAQLIPVILSLIDLTLQMASIREALEEGPKTTREISRQAREALKLEGERWDVVKKQQEQAKDKAFFQEAKRLHRDIVAALERSSDIAQSESLQRFAPLGSDSEGRVFYALSPGNAEREAAYEFTDLLAGDLPNNARLKKKGRTLKPEEREDLYDWSWMILVWGKKPPSAFTPTKEDEDSDVEMDEDADAWWCFHEPEDIKKLAEWLVIDNDLEEKEEKGSNSKAASLSPEQASLKQLVSSLKDFGSLLEWRSRDDKYRLPNTNLKSASASAKSKAK</sequence>
<evidence type="ECO:0000256" key="4">
    <source>
        <dbReference type="ARBA" id="ARBA00023242"/>
    </source>
</evidence>
<comment type="caution">
    <text evidence="7">The sequence shown here is derived from an EMBL/GenBank/DDBJ whole genome shotgun (WGS) entry which is preliminary data.</text>
</comment>
<keyword evidence="8" id="KW-1185">Reference proteome</keyword>
<feature type="compositionally biased region" description="Polar residues" evidence="5">
    <location>
        <begin position="41"/>
        <end position="51"/>
    </location>
</feature>
<dbReference type="AlphaFoldDB" id="A0A9W8IZD1"/>
<dbReference type="OrthoDB" id="298344at2759"/>
<feature type="domain" description="Zinc-finger" evidence="6">
    <location>
        <begin position="72"/>
        <end position="138"/>
    </location>
</feature>
<evidence type="ECO:0000256" key="3">
    <source>
        <dbReference type="ARBA" id="ARBA00023163"/>
    </source>
</evidence>
<feature type="compositionally biased region" description="Low complexity" evidence="5">
    <location>
        <begin position="1"/>
        <end position="11"/>
    </location>
</feature>
<dbReference type="GO" id="GO:0005634">
    <property type="term" value="C:nucleus"/>
    <property type="evidence" value="ECO:0007669"/>
    <property type="project" value="UniProtKB-SubCell"/>
</dbReference>
<feature type="compositionally biased region" description="Low complexity" evidence="5">
    <location>
        <begin position="22"/>
        <end position="33"/>
    </location>
</feature>
<evidence type="ECO:0000313" key="7">
    <source>
        <dbReference type="EMBL" id="KAJ2922753.1"/>
    </source>
</evidence>
<evidence type="ECO:0000256" key="1">
    <source>
        <dbReference type="ARBA" id="ARBA00004123"/>
    </source>
</evidence>
<gene>
    <name evidence="7" type="ORF">H1R20_g14379</name>
</gene>
<feature type="compositionally biased region" description="Basic and acidic residues" evidence="5">
    <location>
        <begin position="179"/>
        <end position="204"/>
    </location>
</feature>
<evidence type="ECO:0000256" key="5">
    <source>
        <dbReference type="SAM" id="MobiDB-lite"/>
    </source>
</evidence>
<organism evidence="7 8">
    <name type="scientific">Candolleomyces eurysporus</name>
    <dbReference type="NCBI Taxonomy" id="2828524"/>
    <lineage>
        <taxon>Eukaryota</taxon>
        <taxon>Fungi</taxon>
        <taxon>Dikarya</taxon>
        <taxon>Basidiomycota</taxon>
        <taxon>Agaricomycotina</taxon>
        <taxon>Agaricomycetes</taxon>
        <taxon>Agaricomycetidae</taxon>
        <taxon>Agaricales</taxon>
        <taxon>Agaricineae</taxon>
        <taxon>Psathyrellaceae</taxon>
        <taxon>Candolleomyces</taxon>
    </lineage>
</organism>
<comment type="subcellular location">
    <subcellularLocation>
        <location evidence="1">Nucleus</location>
    </subcellularLocation>
</comment>
<evidence type="ECO:0000313" key="8">
    <source>
        <dbReference type="Proteomes" id="UP001140091"/>
    </source>
</evidence>
<dbReference type="InterPro" id="IPR018866">
    <property type="entry name" value="Znf-4CXXC_R1"/>
</dbReference>
<dbReference type="Proteomes" id="UP001140091">
    <property type="component" value="Unassembled WGS sequence"/>
</dbReference>
<proteinExistence type="predicted"/>
<protein>
    <recommendedName>
        <fullName evidence="6">Zinc-finger domain-containing protein</fullName>
    </recommendedName>
</protein>
<evidence type="ECO:0000256" key="2">
    <source>
        <dbReference type="ARBA" id="ARBA00023015"/>
    </source>
</evidence>
<accession>A0A9W8IZD1</accession>
<feature type="non-terminal residue" evidence="7">
    <location>
        <position position="1"/>
    </location>
</feature>
<feature type="region of interest" description="Disordered" evidence="5">
    <location>
        <begin position="175"/>
        <end position="219"/>
    </location>
</feature>
<feature type="compositionally biased region" description="Basic residues" evidence="5">
    <location>
        <begin position="209"/>
        <end position="218"/>
    </location>
</feature>
<dbReference type="Pfam" id="PF10497">
    <property type="entry name" value="zf-4CXXC_R1"/>
    <property type="match status" value="1"/>
</dbReference>